<name>A0A378MDL9_LISGR</name>
<proteinExistence type="predicted"/>
<feature type="domain" description="DUF4064" evidence="2">
    <location>
        <begin position="3"/>
        <end position="102"/>
    </location>
</feature>
<evidence type="ECO:0000256" key="1">
    <source>
        <dbReference type="SAM" id="Phobius"/>
    </source>
</evidence>
<evidence type="ECO:0000313" key="4">
    <source>
        <dbReference type="Proteomes" id="UP000254879"/>
    </source>
</evidence>
<dbReference type="RefSeq" id="WP_115345696.1">
    <property type="nucleotide sequence ID" value="NZ_UGPG01000001.1"/>
</dbReference>
<organism evidence="3 4">
    <name type="scientific">Listeria grayi</name>
    <name type="common">Listeria murrayi</name>
    <dbReference type="NCBI Taxonomy" id="1641"/>
    <lineage>
        <taxon>Bacteria</taxon>
        <taxon>Bacillati</taxon>
        <taxon>Bacillota</taxon>
        <taxon>Bacilli</taxon>
        <taxon>Bacillales</taxon>
        <taxon>Listeriaceae</taxon>
        <taxon>Listeria</taxon>
    </lineage>
</organism>
<keyword evidence="1" id="KW-0812">Transmembrane</keyword>
<feature type="transmembrane region" description="Helical" evidence="1">
    <location>
        <begin position="49"/>
        <end position="75"/>
    </location>
</feature>
<gene>
    <name evidence="3" type="ORF">NCTC10815_00885</name>
</gene>
<dbReference type="EMBL" id="UGPG01000001">
    <property type="protein sequence ID" value="STY43586.1"/>
    <property type="molecule type" value="Genomic_DNA"/>
</dbReference>
<evidence type="ECO:0000313" key="3">
    <source>
        <dbReference type="EMBL" id="STY43586.1"/>
    </source>
</evidence>
<reference evidence="3 4" key="1">
    <citation type="submission" date="2018-06" db="EMBL/GenBank/DDBJ databases">
        <authorList>
            <consortium name="Pathogen Informatics"/>
            <person name="Doyle S."/>
        </authorList>
    </citation>
    <scope>NUCLEOTIDE SEQUENCE [LARGE SCALE GENOMIC DNA]</scope>
    <source>
        <strain evidence="4">NCTC 10815</strain>
    </source>
</reference>
<feature type="transmembrane region" description="Helical" evidence="1">
    <location>
        <begin position="87"/>
        <end position="120"/>
    </location>
</feature>
<dbReference type="AlphaFoldDB" id="A0A378MDL9"/>
<protein>
    <recommendedName>
        <fullName evidence="2">DUF4064 domain-containing protein</fullName>
    </recommendedName>
</protein>
<dbReference type="Proteomes" id="UP000254879">
    <property type="component" value="Unassembled WGS sequence"/>
</dbReference>
<keyword evidence="1" id="KW-1133">Transmembrane helix</keyword>
<sequence>MNNRKAEFILAIIGASLAVLGVLIMGGIVLLATFSAVREAPQMATDDQIGMVIGGAFIGINFILAVIASVFGFIAAFKMKNGTSVKGWSIVLVVVGGLCFFSYGSITGILFLIAGILSLVKSANEKRHSILFNKIRKKEAAYDI</sequence>
<keyword evidence="1" id="KW-0472">Membrane</keyword>
<dbReference type="InterPro" id="IPR025273">
    <property type="entry name" value="DUF4064"/>
</dbReference>
<feature type="transmembrane region" description="Helical" evidence="1">
    <location>
        <begin position="12"/>
        <end position="37"/>
    </location>
</feature>
<evidence type="ECO:0000259" key="2">
    <source>
        <dbReference type="Pfam" id="PF13273"/>
    </source>
</evidence>
<accession>A0A378MDL9</accession>
<dbReference type="Pfam" id="PF13273">
    <property type="entry name" value="DUF4064"/>
    <property type="match status" value="1"/>
</dbReference>